<proteinExistence type="predicted"/>
<dbReference type="Gene3D" id="3.60.21.10">
    <property type="match status" value="1"/>
</dbReference>
<dbReference type="InterPro" id="IPR051558">
    <property type="entry name" value="Metallophosphoesterase_PAP"/>
</dbReference>
<dbReference type="InterPro" id="IPR029052">
    <property type="entry name" value="Metallo-depent_PP-like"/>
</dbReference>
<protein>
    <submittedName>
        <fullName evidence="6">Calcineurin-like phosphoesterase family protein</fullName>
    </submittedName>
</protein>
<dbReference type="Gene3D" id="2.40.160.50">
    <property type="entry name" value="membrane protein fhac: a member of the omp85/tpsb transporter family"/>
    <property type="match status" value="1"/>
</dbReference>
<dbReference type="SUPFAM" id="SSF56300">
    <property type="entry name" value="Metallo-dependent phosphatases"/>
    <property type="match status" value="1"/>
</dbReference>
<dbReference type="Pfam" id="PF00149">
    <property type="entry name" value="Metallophos"/>
    <property type="match status" value="1"/>
</dbReference>
<keyword evidence="7" id="KW-1185">Reference proteome</keyword>
<evidence type="ECO:0000313" key="7">
    <source>
        <dbReference type="Proteomes" id="UP000256919"/>
    </source>
</evidence>
<evidence type="ECO:0000256" key="3">
    <source>
        <dbReference type="SAM" id="SignalP"/>
    </source>
</evidence>
<dbReference type="PROSITE" id="PS51257">
    <property type="entry name" value="PROKAR_LIPOPROTEIN"/>
    <property type="match status" value="1"/>
</dbReference>
<organism evidence="6 7">
    <name type="scientific">Winogradskyella pacifica</name>
    <dbReference type="NCBI Taxonomy" id="664642"/>
    <lineage>
        <taxon>Bacteria</taxon>
        <taxon>Pseudomonadati</taxon>
        <taxon>Bacteroidota</taxon>
        <taxon>Flavobacteriia</taxon>
        <taxon>Flavobacteriales</taxon>
        <taxon>Flavobacteriaceae</taxon>
        <taxon>Winogradskyella</taxon>
    </lineage>
</organism>
<dbReference type="PANTHER" id="PTHR10161">
    <property type="entry name" value="TARTRATE-RESISTANT ACID PHOSPHATASE TYPE 5"/>
    <property type="match status" value="1"/>
</dbReference>
<evidence type="ECO:0000313" key="6">
    <source>
        <dbReference type="EMBL" id="REE27653.1"/>
    </source>
</evidence>
<reference evidence="6 7" key="1">
    <citation type="submission" date="2018-07" db="EMBL/GenBank/DDBJ databases">
        <title>Genomic Encyclopedia of Type Strains, Phase III (KMG-III): the genomes of soil and plant-associated and newly described type strains.</title>
        <authorList>
            <person name="Whitman W."/>
        </authorList>
    </citation>
    <scope>NUCLEOTIDE SEQUENCE [LARGE SCALE GENOMIC DNA]</scope>
    <source>
        <strain evidence="6 7">CECT 7948</strain>
    </source>
</reference>
<evidence type="ECO:0000256" key="1">
    <source>
        <dbReference type="ARBA" id="ARBA00022729"/>
    </source>
</evidence>
<feature type="domain" description="Haemolysin activator HlyB C-terminal" evidence="5">
    <location>
        <begin position="1073"/>
        <end position="1187"/>
    </location>
</feature>
<sequence>MKAKLLLGLISMGLIISSCATYNAHNVNASAKEIKHIDKNTTNVFLIGDVGKPEDDGSAPKTLLNLQTQFEKADKDDFLLFLGDNIYPRGIPLKNDKAIEAAEHALKLQLDVAKTFPGSVYFIPGNHDWYSGLKGLKEQEKMVEDALGKNTFQPENGCPIEKINISDDIVMLIVDSHWYVTNWNNHPTINDDCEIKTRADFLDEFRGEIKKARGKVTLVAIHHPMYSNGPHNGRYGVKENMKPIPVLGTLKNILRTSTGIVNADFSNPFYNELRKNLIATAQQNENVIFLSGHEHNLQYLESDNVSQIVSGSGSKTTPLRIRNSDNYGHAIPGYAVLNIGNDKGVDVQFFNSTSEEVEFYKQIKQPEQISETEYAKITSDSISASIYSKEDTDKSGFYKFLWGDRYRDEYSTNVKAKVANLDTLMGGLKPFRKGGGTQSKTLHLKASNGKRYVMRAMKKQADQFMQSAIFKDQYVEGQFTETASEDLLEDIFAGAYPYAPFAVGALSNAINLAHLNPKLYYIPKQSALGAYNDGFGNELYLFEEHPSDGHNELASGNFTGEIVSTVDMLQDVLSDESKVIDEKEFIKARLFDMLIGDADRHQDQWRWLVFENDGKTIYKPLPRDRDFAFSKMSDGFLFGSGVKLIPAARKFRKYEDDLKDVKGFNVSGFSLDVAFIPESYKLDWDEQVQFIQSQITDAVIDDAFNNIPKEVDPQSIIEIKNILKERRANLQKISDRYVKLISRYAVVTGTNKDDYIHVKALESGQVEVSLYRKKDDTIKDRFHHKIYEPKSTKEIWIYGLDDDDSFEVEGKISKIKVRFIGGQNNDDYKVESGKNIVIYDYKSKKNDVSQAKKARIKLTDDYNTNVYDYRKIKNNVNQIIPTLGANPDDGLKLGLTNTYTVYGFERNPFTSQHQLKAAYYFATDGYELNYKGEFANVIGSLNFGFQAHFQSPNYSVNFFGYGNETENNDDDFGLDYNRVKTRVFRLSPQLIWNSKRGSLIHFGISYEVNEIQNSDNRFVSDNNLLPSNVFDEEHFGGVNAKYTYSNYDNEAYPTNGMNFSIETGYKDNLEVSNRNFGYLITDIGFARKLNPSGRLVFATKLKSHLNFGDGFEFYQAASIGGLDGLRGYRNQRFTGKNAFYQNTDLRYSFNRMKTKLIPIKLGMYGGFDYGRVWINDDTSEKWHNAYGGGVFVNAIDLLSANLGVFNSSDGVRISFGMGFDF</sequence>
<evidence type="ECO:0000256" key="2">
    <source>
        <dbReference type="ARBA" id="ARBA00022801"/>
    </source>
</evidence>
<dbReference type="Proteomes" id="UP000256919">
    <property type="component" value="Unassembled WGS sequence"/>
</dbReference>
<feature type="domain" description="Calcineurin-like phosphoesterase" evidence="4">
    <location>
        <begin position="44"/>
        <end position="238"/>
    </location>
</feature>
<dbReference type="InterPro" id="IPR004843">
    <property type="entry name" value="Calcineurin-like_PHP"/>
</dbReference>
<name>A0A3D9N684_9FLAO</name>
<comment type="caution">
    <text evidence="6">The sequence shown here is derived from an EMBL/GenBank/DDBJ whole genome shotgun (WGS) entry which is preliminary data.</text>
</comment>
<dbReference type="EMBL" id="QREI01000001">
    <property type="protein sequence ID" value="REE27653.1"/>
    <property type="molecule type" value="Genomic_DNA"/>
</dbReference>
<dbReference type="AlphaFoldDB" id="A0A3D9N684"/>
<dbReference type="InterPro" id="IPR005565">
    <property type="entry name" value="Hemolysn_activator_HlyB_C"/>
</dbReference>
<dbReference type="PANTHER" id="PTHR10161:SF14">
    <property type="entry name" value="TARTRATE-RESISTANT ACID PHOSPHATASE TYPE 5"/>
    <property type="match status" value="1"/>
</dbReference>
<feature type="chain" id="PRO_5017733940" evidence="3">
    <location>
        <begin position="21"/>
        <end position="1221"/>
    </location>
</feature>
<evidence type="ECO:0000259" key="5">
    <source>
        <dbReference type="Pfam" id="PF03865"/>
    </source>
</evidence>
<dbReference type="Pfam" id="PF03865">
    <property type="entry name" value="ShlB"/>
    <property type="match status" value="1"/>
</dbReference>
<feature type="signal peptide" evidence="3">
    <location>
        <begin position="1"/>
        <end position="20"/>
    </location>
</feature>
<gene>
    <name evidence="6" type="ORF">DFQ09_101487</name>
</gene>
<dbReference type="OrthoDB" id="333971at2"/>
<evidence type="ECO:0000259" key="4">
    <source>
        <dbReference type="Pfam" id="PF00149"/>
    </source>
</evidence>
<dbReference type="GO" id="GO:0016787">
    <property type="term" value="F:hydrolase activity"/>
    <property type="evidence" value="ECO:0007669"/>
    <property type="project" value="UniProtKB-KW"/>
</dbReference>
<keyword evidence="2" id="KW-0378">Hydrolase</keyword>
<accession>A0A3D9N684</accession>
<dbReference type="RefSeq" id="WP_115807994.1">
    <property type="nucleotide sequence ID" value="NZ_QREI01000001.1"/>
</dbReference>
<keyword evidence="1 3" id="KW-0732">Signal</keyword>